<sequence>MRLSPSLRDLLLLRHITVLRWTPSWKDGHDLWTGFSLTFMGTLSHEKSGCNICLFGAFVCCKFPFYTLVLGVSEEEFFLTRNWLRFTFFLGVVYIRSIFLSFFTSKNC</sequence>
<organism evidence="2 3">
    <name type="scientific">Apodospora peruviana</name>
    <dbReference type="NCBI Taxonomy" id="516989"/>
    <lineage>
        <taxon>Eukaryota</taxon>
        <taxon>Fungi</taxon>
        <taxon>Dikarya</taxon>
        <taxon>Ascomycota</taxon>
        <taxon>Pezizomycotina</taxon>
        <taxon>Sordariomycetes</taxon>
        <taxon>Sordariomycetidae</taxon>
        <taxon>Sordariales</taxon>
        <taxon>Lasiosphaeriaceae</taxon>
        <taxon>Apodospora</taxon>
    </lineage>
</organism>
<protein>
    <submittedName>
        <fullName evidence="2">Uncharacterized protein</fullName>
    </submittedName>
</protein>
<comment type="caution">
    <text evidence="2">The sequence shown here is derived from an EMBL/GenBank/DDBJ whole genome shotgun (WGS) entry which is preliminary data.</text>
</comment>
<evidence type="ECO:0000313" key="3">
    <source>
        <dbReference type="Proteomes" id="UP001283341"/>
    </source>
</evidence>
<dbReference type="Proteomes" id="UP001283341">
    <property type="component" value="Unassembled WGS sequence"/>
</dbReference>
<accession>A0AAE0I5I9</accession>
<gene>
    <name evidence="2" type="ORF">B0H66DRAFT_249684</name>
</gene>
<keyword evidence="3" id="KW-1185">Reference proteome</keyword>
<keyword evidence="1" id="KW-0812">Transmembrane</keyword>
<dbReference type="EMBL" id="JAUEDM010000004">
    <property type="protein sequence ID" value="KAK3318780.1"/>
    <property type="molecule type" value="Genomic_DNA"/>
</dbReference>
<evidence type="ECO:0000256" key="1">
    <source>
        <dbReference type="SAM" id="Phobius"/>
    </source>
</evidence>
<keyword evidence="1" id="KW-0472">Membrane</keyword>
<reference evidence="2" key="2">
    <citation type="submission" date="2023-06" db="EMBL/GenBank/DDBJ databases">
        <authorList>
            <consortium name="Lawrence Berkeley National Laboratory"/>
            <person name="Haridas S."/>
            <person name="Hensen N."/>
            <person name="Bonometti L."/>
            <person name="Westerberg I."/>
            <person name="Brannstrom I.O."/>
            <person name="Guillou S."/>
            <person name="Cros-Aarteil S."/>
            <person name="Calhoun S."/>
            <person name="Kuo A."/>
            <person name="Mondo S."/>
            <person name="Pangilinan J."/>
            <person name="Riley R."/>
            <person name="Labutti K."/>
            <person name="Andreopoulos B."/>
            <person name="Lipzen A."/>
            <person name="Chen C."/>
            <person name="Yanf M."/>
            <person name="Daum C."/>
            <person name="Ng V."/>
            <person name="Clum A."/>
            <person name="Steindorff A."/>
            <person name="Ohm R."/>
            <person name="Martin F."/>
            <person name="Silar P."/>
            <person name="Natvig D."/>
            <person name="Lalanne C."/>
            <person name="Gautier V."/>
            <person name="Ament-Velasquez S.L."/>
            <person name="Kruys A."/>
            <person name="Hutchinson M.I."/>
            <person name="Powell A.J."/>
            <person name="Barry K."/>
            <person name="Miller A.N."/>
            <person name="Grigoriev I.V."/>
            <person name="Debuchy R."/>
            <person name="Gladieux P."/>
            <person name="Thoren M.H."/>
            <person name="Johannesson H."/>
        </authorList>
    </citation>
    <scope>NUCLEOTIDE SEQUENCE</scope>
    <source>
        <strain evidence="2">CBS 118394</strain>
    </source>
</reference>
<feature type="transmembrane region" description="Helical" evidence="1">
    <location>
        <begin position="52"/>
        <end position="71"/>
    </location>
</feature>
<evidence type="ECO:0000313" key="2">
    <source>
        <dbReference type="EMBL" id="KAK3318780.1"/>
    </source>
</evidence>
<proteinExistence type="predicted"/>
<keyword evidence="1" id="KW-1133">Transmembrane helix</keyword>
<name>A0AAE0I5I9_9PEZI</name>
<reference evidence="2" key="1">
    <citation type="journal article" date="2023" name="Mol. Phylogenet. Evol.">
        <title>Genome-scale phylogeny and comparative genomics of the fungal order Sordariales.</title>
        <authorList>
            <person name="Hensen N."/>
            <person name="Bonometti L."/>
            <person name="Westerberg I."/>
            <person name="Brannstrom I.O."/>
            <person name="Guillou S."/>
            <person name="Cros-Aarteil S."/>
            <person name="Calhoun S."/>
            <person name="Haridas S."/>
            <person name="Kuo A."/>
            <person name="Mondo S."/>
            <person name="Pangilinan J."/>
            <person name="Riley R."/>
            <person name="LaButti K."/>
            <person name="Andreopoulos B."/>
            <person name="Lipzen A."/>
            <person name="Chen C."/>
            <person name="Yan M."/>
            <person name="Daum C."/>
            <person name="Ng V."/>
            <person name="Clum A."/>
            <person name="Steindorff A."/>
            <person name="Ohm R.A."/>
            <person name="Martin F."/>
            <person name="Silar P."/>
            <person name="Natvig D.O."/>
            <person name="Lalanne C."/>
            <person name="Gautier V."/>
            <person name="Ament-Velasquez S.L."/>
            <person name="Kruys A."/>
            <person name="Hutchinson M.I."/>
            <person name="Powell A.J."/>
            <person name="Barry K."/>
            <person name="Miller A.N."/>
            <person name="Grigoriev I.V."/>
            <person name="Debuchy R."/>
            <person name="Gladieux P."/>
            <person name="Hiltunen Thoren M."/>
            <person name="Johannesson H."/>
        </authorList>
    </citation>
    <scope>NUCLEOTIDE SEQUENCE</scope>
    <source>
        <strain evidence="2">CBS 118394</strain>
    </source>
</reference>
<feature type="transmembrane region" description="Helical" evidence="1">
    <location>
        <begin position="83"/>
        <end position="103"/>
    </location>
</feature>
<dbReference type="AlphaFoldDB" id="A0AAE0I5I9"/>